<reference evidence="2 3" key="2">
    <citation type="submission" date="2019-09" db="EMBL/GenBank/DDBJ databases">
        <authorList>
            <person name="Jin C."/>
        </authorList>
    </citation>
    <scope>NUCLEOTIDE SEQUENCE [LARGE SCALE GENOMIC DNA]</scope>
    <source>
        <strain evidence="2 3">AN110305</strain>
    </source>
</reference>
<gene>
    <name evidence="2" type="ORF">F0L68_31275</name>
</gene>
<dbReference type="EMBL" id="VUOB01000063">
    <property type="protein sequence ID" value="KAA2254094.1"/>
    <property type="molecule type" value="Genomic_DNA"/>
</dbReference>
<dbReference type="InterPro" id="IPR012551">
    <property type="entry name" value="DUF1707_SHOCT-like"/>
</dbReference>
<dbReference type="PANTHER" id="PTHR40763:SF4">
    <property type="entry name" value="DUF1707 DOMAIN-CONTAINING PROTEIN"/>
    <property type="match status" value="1"/>
</dbReference>
<name>A0A5B2WTD3_9PSEU</name>
<dbReference type="Proteomes" id="UP000323454">
    <property type="component" value="Unassembled WGS sequence"/>
</dbReference>
<dbReference type="PANTHER" id="PTHR40763">
    <property type="entry name" value="MEMBRANE PROTEIN-RELATED"/>
    <property type="match status" value="1"/>
</dbReference>
<feature type="domain" description="DUF1707" evidence="1">
    <location>
        <begin position="14"/>
        <end position="65"/>
    </location>
</feature>
<protein>
    <submittedName>
        <fullName evidence="2">DUF1707 domain-containing protein</fullName>
    </submittedName>
</protein>
<proteinExistence type="predicted"/>
<keyword evidence="3" id="KW-1185">Reference proteome</keyword>
<evidence type="ECO:0000313" key="2">
    <source>
        <dbReference type="EMBL" id="KAA2254094.1"/>
    </source>
</evidence>
<accession>A0A5B2WTD3</accession>
<organism evidence="2 3">
    <name type="scientific">Solihabitans fulvus</name>
    <dbReference type="NCBI Taxonomy" id="1892852"/>
    <lineage>
        <taxon>Bacteria</taxon>
        <taxon>Bacillati</taxon>
        <taxon>Actinomycetota</taxon>
        <taxon>Actinomycetes</taxon>
        <taxon>Pseudonocardiales</taxon>
        <taxon>Pseudonocardiaceae</taxon>
        <taxon>Solihabitans</taxon>
    </lineage>
</organism>
<reference evidence="2 3" key="1">
    <citation type="submission" date="2019-09" db="EMBL/GenBank/DDBJ databases">
        <title>Goodfellowia gen. nov., a new genus of the Pseudonocardineae related to Actinoalloteichus, containing Goodfellowia coeruleoviolacea gen. nov., comb. nov. gen. nov., comb. nov.</title>
        <authorList>
            <person name="Labeda D."/>
        </authorList>
    </citation>
    <scope>NUCLEOTIDE SEQUENCE [LARGE SCALE GENOMIC DNA]</scope>
    <source>
        <strain evidence="2 3">AN110305</strain>
    </source>
</reference>
<comment type="caution">
    <text evidence="2">The sequence shown here is derived from an EMBL/GenBank/DDBJ whole genome shotgun (WGS) entry which is preliminary data.</text>
</comment>
<evidence type="ECO:0000259" key="1">
    <source>
        <dbReference type="Pfam" id="PF08044"/>
    </source>
</evidence>
<dbReference type="AlphaFoldDB" id="A0A5B2WTD3"/>
<evidence type="ECO:0000313" key="3">
    <source>
        <dbReference type="Proteomes" id="UP000323454"/>
    </source>
</evidence>
<dbReference type="Pfam" id="PF08044">
    <property type="entry name" value="DUF1707"/>
    <property type="match status" value="1"/>
</dbReference>
<dbReference type="OrthoDB" id="4772576at2"/>
<sequence length="186" mass="19880">MGIVAEGEAGKLLVRLSDQDREQAVEVLNLAVSDGRLSWDEHAERVRLVYLARTSAELRPHLADLGGVTEVVPAQRVRALGSKIKRAPGPVRRVEARATFGAVVLDLCGLGPGEQLDVEASSFCGKVCMIVGDDARVIDDGTAVLGKRALPGPPDEPGGPVIRIVGRSTLGNLKVFRKSSWRAVWV</sequence>